<proteinExistence type="predicted"/>
<gene>
    <name evidence="3" type="ORF">GCM10010492_31850</name>
</gene>
<protein>
    <submittedName>
        <fullName evidence="3">Uncharacterized protein</fullName>
    </submittedName>
</protein>
<reference evidence="3 4" key="1">
    <citation type="journal article" date="2019" name="Int. J. Syst. Evol. Microbiol.">
        <title>The Global Catalogue of Microorganisms (GCM) 10K type strain sequencing project: providing services to taxonomists for standard genome sequencing and annotation.</title>
        <authorList>
            <consortium name="The Broad Institute Genomics Platform"/>
            <consortium name="The Broad Institute Genome Sequencing Center for Infectious Disease"/>
            <person name="Wu L."/>
            <person name="Ma J."/>
        </authorList>
    </citation>
    <scope>NUCLEOTIDE SEQUENCE [LARGE SCALE GENOMIC DNA]</scope>
    <source>
        <strain evidence="3 4">JCM 3380</strain>
    </source>
</reference>
<feature type="transmembrane region" description="Helical" evidence="2">
    <location>
        <begin position="61"/>
        <end position="82"/>
    </location>
</feature>
<dbReference type="EMBL" id="BAAABU010000005">
    <property type="protein sequence ID" value="GAA0230885.1"/>
    <property type="molecule type" value="Genomic_DNA"/>
</dbReference>
<evidence type="ECO:0000313" key="3">
    <source>
        <dbReference type="EMBL" id="GAA0230885.1"/>
    </source>
</evidence>
<sequence length="249" mass="26592">MSVPPESPEEVTQRLPRVPPARPSDTAPLWRSEIGQLDSLMGSAPAPRPAPARRPPPRKGWLLKGLGLVGVALVSGLVWLVVMSKGDTETPPTTTSTAPTGEFSFARAPQAPEPVLDSSCAPHAYGKAKEYFTTTPCQQLSRSLYTVSAGGKQVLVSVVVVKMADDKAATELKKFLDGDNTGNIYDLSREGVAKVPGGPDWVAHGEYASTLKGRELVIVESDFYGAAKSADRDRKLLDRISNDALRLAS</sequence>
<accession>A0ABN0TUY9</accession>
<feature type="region of interest" description="Disordered" evidence="1">
    <location>
        <begin position="1"/>
        <end position="56"/>
    </location>
</feature>
<evidence type="ECO:0000313" key="4">
    <source>
        <dbReference type="Proteomes" id="UP001500416"/>
    </source>
</evidence>
<dbReference type="Proteomes" id="UP001500416">
    <property type="component" value="Unassembled WGS sequence"/>
</dbReference>
<evidence type="ECO:0000256" key="1">
    <source>
        <dbReference type="SAM" id="MobiDB-lite"/>
    </source>
</evidence>
<name>A0ABN0TUY9_9PSEU</name>
<comment type="caution">
    <text evidence="3">The sequence shown here is derived from an EMBL/GenBank/DDBJ whole genome shotgun (WGS) entry which is preliminary data.</text>
</comment>
<organism evidence="3 4">
    <name type="scientific">Saccharothrix mutabilis subsp. mutabilis</name>
    <dbReference type="NCBI Taxonomy" id="66855"/>
    <lineage>
        <taxon>Bacteria</taxon>
        <taxon>Bacillati</taxon>
        <taxon>Actinomycetota</taxon>
        <taxon>Actinomycetes</taxon>
        <taxon>Pseudonocardiales</taxon>
        <taxon>Pseudonocardiaceae</taxon>
        <taxon>Saccharothrix</taxon>
    </lineage>
</organism>
<keyword evidence="4" id="KW-1185">Reference proteome</keyword>
<evidence type="ECO:0000256" key="2">
    <source>
        <dbReference type="SAM" id="Phobius"/>
    </source>
</evidence>
<keyword evidence="2" id="KW-0812">Transmembrane</keyword>
<keyword evidence="2" id="KW-0472">Membrane</keyword>
<keyword evidence="2" id="KW-1133">Transmembrane helix</keyword>